<proteinExistence type="predicted"/>
<geneLocation type="plasmid" evidence="1">
    <name>pMG1_RT685</name>
</geneLocation>
<dbReference type="RefSeq" id="WP_172687608.1">
    <property type="nucleotide sequence ID" value="NZ_KX009059.1"/>
</dbReference>
<name>A0A2P0QER9_PSESF</name>
<organism evidence="1">
    <name type="scientific">Pseudomonas syringae pv. actinidiae</name>
    <dbReference type="NCBI Taxonomy" id="103796"/>
    <lineage>
        <taxon>Bacteria</taxon>
        <taxon>Pseudomonadati</taxon>
        <taxon>Pseudomonadota</taxon>
        <taxon>Gammaproteobacteria</taxon>
        <taxon>Pseudomonadales</taxon>
        <taxon>Pseudomonadaceae</taxon>
        <taxon>Pseudomonas</taxon>
        <taxon>Pseudomonas syringae</taxon>
    </lineage>
</organism>
<reference evidence="1" key="1">
    <citation type="submission" date="2016-03" db="EMBL/GenBank/DDBJ databases">
        <title>The evolution of Pseudomonas syringae pv. actinidiae in New Zealand.</title>
        <authorList>
            <person name="Taiaroa G."/>
            <person name="Poulter R.T.M."/>
            <person name="Lamont I."/>
            <person name="Stockwell P."/>
            <person name="Butler M.I."/>
        </authorList>
    </citation>
    <scope>NUCLEOTIDE SEQUENCE</scope>
    <source>
        <strain evidence="1">RT685</strain>
        <plasmid evidence="1">pMG1_RT685</plasmid>
    </source>
</reference>
<accession>A0A2P0QER9</accession>
<protein>
    <submittedName>
        <fullName evidence="1">Uncharacterized protein</fullName>
    </submittedName>
</protein>
<keyword evidence="1" id="KW-0614">Plasmid</keyword>
<dbReference type="EMBL" id="KX009059">
    <property type="protein sequence ID" value="ARO44878.1"/>
    <property type="molecule type" value="Genomic_DNA"/>
</dbReference>
<sequence length="151" mass="16467">MNEPKTLTIKDLTALLAPAISSLKSIEKSLSTLADLQIAQEFTPDQSARAELYKKLDMAHHRVLMTQTALQDELDALQKVKGSISHAAYVEAHGKEAADSVWAPFQAAFEANAASNRQLRELEGQFPALVRLNQLAPRPPKVHSAPDAATE</sequence>
<dbReference type="AlphaFoldDB" id="A0A2P0QER9"/>
<evidence type="ECO:0000313" key="1">
    <source>
        <dbReference type="EMBL" id="ARO44878.1"/>
    </source>
</evidence>